<dbReference type="Proteomes" id="UP000199107">
    <property type="component" value="Unassembled WGS sequence"/>
</dbReference>
<dbReference type="Pfam" id="PF02649">
    <property type="entry name" value="GCHY-1"/>
    <property type="match status" value="1"/>
</dbReference>
<reference evidence="2" key="1">
    <citation type="submission" date="2016-10" db="EMBL/GenBank/DDBJ databases">
        <authorList>
            <person name="Varghese N."/>
            <person name="Submissions S."/>
        </authorList>
    </citation>
    <scope>NUCLEOTIDE SEQUENCE [LARGE SCALE GENOMIC DNA]</scope>
    <source>
        <strain evidence="2">AAP</strain>
    </source>
</reference>
<organism evidence="1 2">
    <name type="scientific">Franzmannia pantelleriensis</name>
    <dbReference type="NCBI Taxonomy" id="48727"/>
    <lineage>
        <taxon>Bacteria</taxon>
        <taxon>Pseudomonadati</taxon>
        <taxon>Pseudomonadota</taxon>
        <taxon>Gammaproteobacteria</taxon>
        <taxon>Oceanospirillales</taxon>
        <taxon>Halomonadaceae</taxon>
        <taxon>Franzmannia</taxon>
    </lineage>
</organism>
<accession>A0A1G9PBY4</accession>
<proteinExistence type="predicted"/>
<gene>
    <name evidence="1" type="ORF">SAMN05192555_10855</name>
</gene>
<dbReference type="GO" id="GO:0003934">
    <property type="term" value="F:GTP cyclohydrolase I activity"/>
    <property type="evidence" value="ECO:0007669"/>
    <property type="project" value="InterPro"/>
</dbReference>
<sequence length="91" mass="9864">MNRLPLEDIASAPAKRLGTLSWVGILATPHSQRSQAHLSLRLADGLDELPLLGAVERGLGTALRTAVKRIDEQAFALANGQHLMFCEECEC</sequence>
<keyword evidence="2" id="KW-1185">Reference proteome</keyword>
<dbReference type="STRING" id="48727.SAMN05192555_10855"/>
<protein>
    <submittedName>
        <fullName evidence="1">GTP cyclohydrolase I</fullName>
    </submittedName>
</protein>
<dbReference type="AlphaFoldDB" id="A0A1G9PBY4"/>
<name>A0A1G9PBY4_9GAMM</name>
<dbReference type="EMBL" id="FNGH01000008">
    <property type="protein sequence ID" value="SDL96268.1"/>
    <property type="molecule type" value="Genomic_DNA"/>
</dbReference>
<evidence type="ECO:0000313" key="2">
    <source>
        <dbReference type="Proteomes" id="UP000199107"/>
    </source>
</evidence>
<keyword evidence="1" id="KW-0378">Hydrolase</keyword>
<dbReference type="InterPro" id="IPR003801">
    <property type="entry name" value="GTP_cyclohydrolase_FolE2/MptA"/>
</dbReference>
<evidence type="ECO:0000313" key="1">
    <source>
        <dbReference type="EMBL" id="SDL96268.1"/>
    </source>
</evidence>
<dbReference type="Gene3D" id="3.10.270.10">
    <property type="entry name" value="Urate Oxidase"/>
    <property type="match status" value="1"/>
</dbReference>